<dbReference type="PANTHER" id="PTHR19211:SF6">
    <property type="entry name" value="BLL7188 PROTEIN"/>
    <property type="match status" value="1"/>
</dbReference>
<dbReference type="RefSeq" id="WP_090132699.1">
    <property type="nucleotide sequence ID" value="NZ_FOLY01000003.1"/>
</dbReference>
<accession>A0A1I1JJ63</accession>
<dbReference type="Gene3D" id="3.40.50.300">
    <property type="entry name" value="P-loop containing nucleotide triphosphate hydrolases"/>
    <property type="match status" value="2"/>
</dbReference>
<evidence type="ECO:0000313" key="7">
    <source>
        <dbReference type="Proteomes" id="UP000199046"/>
    </source>
</evidence>
<dbReference type="PROSITE" id="PS50893">
    <property type="entry name" value="ABC_TRANSPORTER_2"/>
    <property type="match status" value="1"/>
</dbReference>
<dbReference type="SMART" id="SM00382">
    <property type="entry name" value="AAA"/>
    <property type="match status" value="2"/>
</dbReference>
<dbReference type="EMBL" id="FOLY01000003">
    <property type="protein sequence ID" value="SFC48594.1"/>
    <property type="molecule type" value="Genomic_DNA"/>
</dbReference>
<dbReference type="InterPro" id="IPR003593">
    <property type="entry name" value="AAA+_ATPase"/>
</dbReference>
<dbReference type="OrthoDB" id="6130096at2"/>
<evidence type="ECO:0000256" key="4">
    <source>
        <dbReference type="SAM" id="MobiDB-lite"/>
    </source>
</evidence>
<feature type="region of interest" description="Disordered" evidence="4">
    <location>
        <begin position="255"/>
        <end position="308"/>
    </location>
</feature>
<dbReference type="PROSITE" id="PS00211">
    <property type="entry name" value="ABC_TRANSPORTER_1"/>
    <property type="match status" value="1"/>
</dbReference>
<name>A0A1I1JJ63_9GAMM</name>
<reference evidence="7" key="1">
    <citation type="submission" date="2016-10" db="EMBL/GenBank/DDBJ databases">
        <authorList>
            <person name="Varghese N."/>
            <person name="Submissions S."/>
        </authorList>
    </citation>
    <scope>NUCLEOTIDE SEQUENCE [LARGE SCALE GENOMIC DNA]</scope>
    <source>
        <strain evidence="7">DSM 23439</strain>
    </source>
</reference>
<evidence type="ECO:0000256" key="2">
    <source>
        <dbReference type="ARBA" id="ARBA00022741"/>
    </source>
</evidence>
<gene>
    <name evidence="6" type="ORF">SAMN05421848_1596</name>
</gene>
<feature type="domain" description="ABC transporter" evidence="5">
    <location>
        <begin position="6"/>
        <end position="239"/>
    </location>
</feature>
<dbReference type="STRING" id="402385.SAMN05421848_1596"/>
<keyword evidence="7" id="KW-1185">Reference proteome</keyword>
<evidence type="ECO:0000259" key="5">
    <source>
        <dbReference type="PROSITE" id="PS50893"/>
    </source>
</evidence>
<dbReference type="InterPro" id="IPR027417">
    <property type="entry name" value="P-loop_NTPase"/>
</dbReference>
<dbReference type="GO" id="GO:0005524">
    <property type="term" value="F:ATP binding"/>
    <property type="evidence" value="ECO:0007669"/>
    <property type="project" value="UniProtKB-KW"/>
</dbReference>
<dbReference type="PANTHER" id="PTHR19211">
    <property type="entry name" value="ATP-BINDING TRANSPORT PROTEIN-RELATED"/>
    <property type="match status" value="1"/>
</dbReference>
<keyword evidence="2" id="KW-0547">Nucleotide-binding</keyword>
<dbReference type="InterPro" id="IPR050611">
    <property type="entry name" value="ABCF"/>
</dbReference>
<keyword evidence="3" id="KW-0067">ATP-binding</keyword>
<evidence type="ECO:0000256" key="3">
    <source>
        <dbReference type="ARBA" id="ARBA00022840"/>
    </source>
</evidence>
<dbReference type="InterPro" id="IPR017871">
    <property type="entry name" value="ABC_transporter-like_CS"/>
</dbReference>
<dbReference type="Proteomes" id="UP000199046">
    <property type="component" value="Unassembled WGS sequence"/>
</dbReference>
<dbReference type="GO" id="GO:0016887">
    <property type="term" value="F:ATP hydrolysis activity"/>
    <property type="evidence" value="ECO:0007669"/>
    <property type="project" value="InterPro"/>
</dbReference>
<sequence length="537" mass="58992">MTSPYMTLEGVSCLLPDGRTLFSELNEHFDARHTGLVGRNGIGKSVLARILAGEIAPSSGTCLRSGVVYYLAQQVSVPDDATVADLAGVGSALNALTRIEAGSAAVADFEALGERWDIRQRLQQALEHDGLAYVDAMTPASQLSGGEAMRVALIGAALAHADFLILDEPTNHLDQPSRQALIERLQRWPGGVLVISHDRQLLETMEAIVALTSHGLRRYGGSYTFYAQRQAQERDAAHQQLEQCRVMRKREERVLQQQRERQERRQGRGRREGKSANQARVLLDRQKARSEGASGRLQQQHRQAREQLARREREAAQQVEHEAAIHLHALPQSSATHREVARLEQLVLPFVSHSTCLMTLSMTGQQRIGVTGPNGCGKSTLLRVMAGHLQPLGGRCCVTANRAWLDQRLASLAPECSVLAHMQAVSRMTEGEIRMRLAQLDLEASKIMMPSGALSGGERLKAALAGVLYADPPPPLLLLDEPGNHLDIESLEALERMLRAYQGALMVVSHDAAFLDSLNLTHALMANETGWQLKPWP</sequence>
<organism evidence="6 7">
    <name type="scientific">Kushneria avicenniae</name>
    <dbReference type="NCBI Taxonomy" id="402385"/>
    <lineage>
        <taxon>Bacteria</taxon>
        <taxon>Pseudomonadati</taxon>
        <taxon>Pseudomonadota</taxon>
        <taxon>Gammaproteobacteria</taxon>
        <taxon>Oceanospirillales</taxon>
        <taxon>Halomonadaceae</taxon>
        <taxon>Kushneria</taxon>
    </lineage>
</organism>
<keyword evidence="1" id="KW-0677">Repeat</keyword>
<dbReference type="InterPro" id="IPR003439">
    <property type="entry name" value="ABC_transporter-like_ATP-bd"/>
</dbReference>
<proteinExistence type="predicted"/>
<dbReference type="SUPFAM" id="SSF52540">
    <property type="entry name" value="P-loop containing nucleoside triphosphate hydrolases"/>
    <property type="match status" value="2"/>
</dbReference>
<evidence type="ECO:0000256" key="1">
    <source>
        <dbReference type="ARBA" id="ARBA00022737"/>
    </source>
</evidence>
<dbReference type="CDD" id="cd03221">
    <property type="entry name" value="ABCF_EF-3"/>
    <property type="match status" value="1"/>
</dbReference>
<dbReference type="AlphaFoldDB" id="A0A1I1JJ63"/>
<feature type="compositionally biased region" description="Basic and acidic residues" evidence="4">
    <location>
        <begin position="255"/>
        <end position="274"/>
    </location>
</feature>
<evidence type="ECO:0000313" key="6">
    <source>
        <dbReference type="EMBL" id="SFC48594.1"/>
    </source>
</evidence>
<dbReference type="Pfam" id="PF00005">
    <property type="entry name" value="ABC_tran"/>
    <property type="match status" value="2"/>
</dbReference>
<protein>
    <submittedName>
        <fullName evidence="6">ATPase components of ABC transporters with duplicated ATPase domains</fullName>
    </submittedName>
</protein>
<dbReference type="FunFam" id="3.40.50.300:FF:001320">
    <property type="entry name" value="Heme ABC transporter ATP-binding protein"/>
    <property type="match status" value="1"/>
</dbReference>